<name>A0AC60P0F1_IXOPE</name>
<proteinExistence type="predicted"/>
<protein>
    <submittedName>
        <fullName evidence="1">Uncharacterized protein</fullName>
    </submittedName>
</protein>
<reference evidence="1 2" key="1">
    <citation type="journal article" date="2020" name="Cell">
        <title>Large-Scale Comparative Analyses of Tick Genomes Elucidate Their Genetic Diversity and Vector Capacities.</title>
        <authorList>
            <consortium name="Tick Genome and Microbiome Consortium (TIGMIC)"/>
            <person name="Jia N."/>
            <person name="Wang J."/>
            <person name="Shi W."/>
            <person name="Du L."/>
            <person name="Sun Y."/>
            <person name="Zhan W."/>
            <person name="Jiang J.F."/>
            <person name="Wang Q."/>
            <person name="Zhang B."/>
            <person name="Ji P."/>
            <person name="Bell-Sakyi L."/>
            <person name="Cui X.M."/>
            <person name="Yuan T.T."/>
            <person name="Jiang B.G."/>
            <person name="Yang W.F."/>
            <person name="Lam T.T."/>
            <person name="Chang Q.C."/>
            <person name="Ding S.J."/>
            <person name="Wang X.J."/>
            <person name="Zhu J.G."/>
            <person name="Ruan X.D."/>
            <person name="Zhao L."/>
            <person name="Wei J.T."/>
            <person name="Ye R.Z."/>
            <person name="Que T.C."/>
            <person name="Du C.H."/>
            <person name="Zhou Y.H."/>
            <person name="Cheng J.X."/>
            <person name="Dai P.F."/>
            <person name="Guo W.B."/>
            <person name="Han X.H."/>
            <person name="Huang E.J."/>
            <person name="Li L.F."/>
            <person name="Wei W."/>
            <person name="Gao Y.C."/>
            <person name="Liu J.Z."/>
            <person name="Shao H.Z."/>
            <person name="Wang X."/>
            <person name="Wang C.C."/>
            <person name="Yang T.C."/>
            <person name="Huo Q.B."/>
            <person name="Li W."/>
            <person name="Chen H.Y."/>
            <person name="Chen S.E."/>
            <person name="Zhou L.G."/>
            <person name="Ni X.B."/>
            <person name="Tian J.H."/>
            <person name="Sheng Y."/>
            <person name="Liu T."/>
            <person name="Pan Y.S."/>
            <person name="Xia L.Y."/>
            <person name="Li J."/>
            <person name="Zhao F."/>
            <person name="Cao W.C."/>
        </authorList>
    </citation>
    <scope>NUCLEOTIDE SEQUENCE [LARGE SCALE GENOMIC DNA]</scope>
    <source>
        <strain evidence="1">Iper-2018</strain>
    </source>
</reference>
<evidence type="ECO:0000313" key="2">
    <source>
        <dbReference type="Proteomes" id="UP000805193"/>
    </source>
</evidence>
<comment type="caution">
    <text evidence="1">The sequence shown here is derived from an EMBL/GenBank/DDBJ whole genome shotgun (WGS) entry which is preliminary data.</text>
</comment>
<dbReference type="EMBL" id="JABSTQ010011316">
    <property type="protein sequence ID" value="KAG0412864.1"/>
    <property type="molecule type" value="Genomic_DNA"/>
</dbReference>
<dbReference type="Proteomes" id="UP000805193">
    <property type="component" value="Unassembled WGS sequence"/>
</dbReference>
<sequence length="368" mass="41612">MAENSDHFSIPSGCVLLNSFISLTADFWTSIANDAYLGVTAHWIDDDWVLRSATLQSLECAAHTLQLCIHKALSVTGVERLLAACRRTEGHFKHSSNHQAALSKHGSDLGQDIATRWNSTHIMINSLQELKEPLHRAMEDDSASKATVLRLTDVDWDMLEQLREAFTPLLGVRELLGGDKYVTRSVLISAIKLLKNKMRINDCDLGFIYRFKAMLVDSIDERLSAWPHYNDFEMATCLDPRFKSLACIDKDRREHVWQELSQLAQKKRKHALSEESEEVSVSCRASLYRSLPEVTEDDLDPLQWWRAQGSLLPELVQIVKRVMCVPATSTPCEHLLSAAGMIVNKQRNSLLPESVDKPLCLRSLSKNM</sequence>
<gene>
    <name evidence="1" type="ORF">HPB47_009985</name>
</gene>
<evidence type="ECO:0000313" key="1">
    <source>
        <dbReference type="EMBL" id="KAG0412864.1"/>
    </source>
</evidence>
<organism evidence="1 2">
    <name type="scientific">Ixodes persulcatus</name>
    <name type="common">Taiga tick</name>
    <dbReference type="NCBI Taxonomy" id="34615"/>
    <lineage>
        <taxon>Eukaryota</taxon>
        <taxon>Metazoa</taxon>
        <taxon>Ecdysozoa</taxon>
        <taxon>Arthropoda</taxon>
        <taxon>Chelicerata</taxon>
        <taxon>Arachnida</taxon>
        <taxon>Acari</taxon>
        <taxon>Parasitiformes</taxon>
        <taxon>Ixodida</taxon>
        <taxon>Ixodoidea</taxon>
        <taxon>Ixodidae</taxon>
        <taxon>Ixodinae</taxon>
        <taxon>Ixodes</taxon>
    </lineage>
</organism>
<accession>A0AC60P0F1</accession>
<keyword evidence="2" id="KW-1185">Reference proteome</keyword>